<evidence type="ECO:0000313" key="7">
    <source>
        <dbReference type="EMBL" id="SDP52657.1"/>
    </source>
</evidence>
<dbReference type="PROSITE" id="PS00862">
    <property type="entry name" value="OX2_COVAL_FAD"/>
    <property type="match status" value="1"/>
</dbReference>
<dbReference type="Pfam" id="PF08031">
    <property type="entry name" value="BBE"/>
    <property type="match status" value="1"/>
</dbReference>
<dbReference type="InterPro" id="IPR012951">
    <property type="entry name" value="BBE"/>
</dbReference>
<evidence type="ECO:0000259" key="6">
    <source>
        <dbReference type="PROSITE" id="PS51387"/>
    </source>
</evidence>
<feature type="domain" description="FAD-binding PCMH-type" evidence="6">
    <location>
        <begin position="40"/>
        <end position="211"/>
    </location>
</feature>
<dbReference type="RefSeq" id="WP_092600614.1">
    <property type="nucleotide sequence ID" value="NZ_FNJR01000005.1"/>
</dbReference>
<proteinExistence type="inferred from homology"/>
<dbReference type="InterPro" id="IPR006093">
    <property type="entry name" value="Oxy_OxRdtase_FAD_BS"/>
</dbReference>
<dbReference type="InterPro" id="IPR050416">
    <property type="entry name" value="FAD-linked_Oxidoreductase"/>
</dbReference>
<gene>
    <name evidence="7" type="ORF">SAMN04487905_10535</name>
</gene>
<reference evidence="8" key="1">
    <citation type="submission" date="2016-10" db="EMBL/GenBank/DDBJ databases">
        <authorList>
            <person name="Varghese N."/>
            <person name="Submissions S."/>
        </authorList>
    </citation>
    <scope>NUCLEOTIDE SEQUENCE [LARGE SCALE GENOMIC DNA]</scope>
    <source>
        <strain evidence="8">DSM 46732</strain>
    </source>
</reference>
<dbReference type="PANTHER" id="PTHR42973:SF39">
    <property type="entry name" value="FAD-BINDING PCMH-TYPE DOMAIN-CONTAINING PROTEIN"/>
    <property type="match status" value="1"/>
</dbReference>
<dbReference type="SUPFAM" id="SSF56176">
    <property type="entry name" value="FAD-binding/transporter-associated domain-like"/>
    <property type="match status" value="1"/>
</dbReference>
<dbReference type="InterPro" id="IPR016169">
    <property type="entry name" value="FAD-bd_PCMH_sub2"/>
</dbReference>
<dbReference type="GO" id="GO:0071949">
    <property type="term" value="F:FAD binding"/>
    <property type="evidence" value="ECO:0007669"/>
    <property type="project" value="InterPro"/>
</dbReference>
<evidence type="ECO:0000313" key="8">
    <source>
        <dbReference type="Proteomes" id="UP000199497"/>
    </source>
</evidence>
<keyword evidence="5" id="KW-0560">Oxidoreductase</keyword>
<protein>
    <submittedName>
        <fullName evidence="7">FAD/FMN-containing dehydrogenase</fullName>
    </submittedName>
</protein>
<dbReference type="Gene3D" id="3.30.465.10">
    <property type="match status" value="1"/>
</dbReference>
<organism evidence="7 8">
    <name type="scientific">Actinopolyspora xinjiangensis</name>
    <dbReference type="NCBI Taxonomy" id="405564"/>
    <lineage>
        <taxon>Bacteria</taxon>
        <taxon>Bacillati</taxon>
        <taxon>Actinomycetota</taxon>
        <taxon>Actinomycetes</taxon>
        <taxon>Actinopolysporales</taxon>
        <taxon>Actinopolysporaceae</taxon>
        <taxon>Actinopolyspora</taxon>
    </lineage>
</organism>
<keyword evidence="3" id="KW-0285">Flavoprotein</keyword>
<dbReference type="Proteomes" id="UP000199497">
    <property type="component" value="Unassembled WGS sequence"/>
</dbReference>
<sequence length="475" mass="51551">MNGQDGKAGAFEQLRARFHGAIRTPWDADYARRREIFNAMIEDRPAAIAECADVEDVRRALGFAREHELEIAVRGGGHSVAGASLVDGGLVIDMRRFNHVSVDPAGRLATVGGGTLWGEFDGATRPYHLATTGGRVSTTGVAGLTLGGGSGWMERKWGLACDSLVSVDLLTASGSRVSADAERNPELFWALHGGGGNFGIATSLTFRLHEIPEFSMALLIWPAERGRAVAGEYRDFIAGAPDEISGGLIYLNGPPEEFVPAELVDALCCAVLVTFMGNQTRLRELIRPLLGLRPAGELIDDIDYADLQSLLDDPPGYRNYWSAEYMAELPDEALDRFCARAHDMPVPSPSQHVLFPWGGAVAADGVGAAMSDHSVPWVVHPFGLWSDPATDESAVRWVRELRADMRPWSTGAVYLNFIGDEGEDRVRAGYGEDNYRRLARVKAEYDPDNVFNRWHDILPATAPERGTATSTSTAG</sequence>
<dbReference type="PANTHER" id="PTHR42973">
    <property type="entry name" value="BINDING OXIDOREDUCTASE, PUTATIVE (AFU_ORTHOLOGUE AFUA_1G17690)-RELATED"/>
    <property type="match status" value="1"/>
</dbReference>
<keyword evidence="4" id="KW-0274">FAD</keyword>
<name>A0A1H0TF54_9ACTN</name>
<dbReference type="InterPro" id="IPR036318">
    <property type="entry name" value="FAD-bd_PCMH-like_sf"/>
</dbReference>
<accession>A0A1H0TF54</accession>
<dbReference type="SUPFAM" id="SSF55103">
    <property type="entry name" value="FAD-linked oxidases, C-terminal domain"/>
    <property type="match status" value="1"/>
</dbReference>
<evidence type="ECO:0000256" key="4">
    <source>
        <dbReference type="ARBA" id="ARBA00022827"/>
    </source>
</evidence>
<dbReference type="AlphaFoldDB" id="A0A1H0TF54"/>
<dbReference type="EMBL" id="FNJR01000005">
    <property type="protein sequence ID" value="SDP52657.1"/>
    <property type="molecule type" value="Genomic_DNA"/>
</dbReference>
<dbReference type="STRING" id="405564.SAMN04487905_10535"/>
<evidence type="ECO:0000256" key="1">
    <source>
        <dbReference type="ARBA" id="ARBA00001974"/>
    </source>
</evidence>
<dbReference type="PROSITE" id="PS51387">
    <property type="entry name" value="FAD_PCMH"/>
    <property type="match status" value="1"/>
</dbReference>
<comment type="cofactor">
    <cofactor evidence="1">
        <name>FAD</name>
        <dbReference type="ChEBI" id="CHEBI:57692"/>
    </cofactor>
</comment>
<keyword evidence="8" id="KW-1185">Reference proteome</keyword>
<evidence type="ECO:0000256" key="3">
    <source>
        <dbReference type="ARBA" id="ARBA00022630"/>
    </source>
</evidence>
<dbReference type="InterPro" id="IPR016167">
    <property type="entry name" value="FAD-bd_PCMH_sub1"/>
</dbReference>
<dbReference type="GO" id="GO:0016491">
    <property type="term" value="F:oxidoreductase activity"/>
    <property type="evidence" value="ECO:0007669"/>
    <property type="project" value="UniProtKB-KW"/>
</dbReference>
<dbReference type="InterPro" id="IPR016164">
    <property type="entry name" value="FAD-linked_Oxase-like_C"/>
</dbReference>
<dbReference type="InterPro" id="IPR006094">
    <property type="entry name" value="Oxid_FAD_bind_N"/>
</dbReference>
<comment type="similarity">
    <text evidence="2">Belongs to the oxygen-dependent FAD-linked oxidoreductase family.</text>
</comment>
<evidence type="ECO:0000256" key="2">
    <source>
        <dbReference type="ARBA" id="ARBA00005466"/>
    </source>
</evidence>
<dbReference type="Gene3D" id="3.30.43.10">
    <property type="entry name" value="Uridine Diphospho-n-acetylenolpyruvylglucosamine Reductase, domain 2"/>
    <property type="match status" value="1"/>
</dbReference>
<dbReference type="Pfam" id="PF01565">
    <property type="entry name" value="FAD_binding_4"/>
    <property type="match status" value="1"/>
</dbReference>
<evidence type="ECO:0000256" key="5">
    <source>
        <dbReference type="ARBA" id="ARBA00023002"/>
    </source>
</evidence>
<dbReference type="Gene3D" id="3.40.462.20">
    <property type="match status" value="1"/>
</dbReference>
<dbReference type="InterPro" id="IPR016166">
    <property type="entry name" value="FAD-bd_PCMH"/>
</dbReference>
<dbReference type="OrthoDB" id="9775082at2"/>